<protein>
    <submittedName>
        <fullName evidence="1">Uncharacterized protein</fullName>
    </submittedName>
</protein>
<evidence type="ECO:0000313" key="1">
    <source>
        <dbReference type="EMBL" id="KAK2156083.1"/>
    </source>
</evidence>
<reference evidence="1" key="1">
    <citation type="journal article" date="2023" name="Mol. Biol. Evol.">
        <title>Third-Generation Sequencing Reveals the Adaptive Role of the Epigenome in Three Deep-Sea Polychaetes.</title>
        <authorList>
            <person name="Perez M."/>
            <person name="Aroh O."/>
            <person name="Sun Y."/>
            <person name="Lan Y."/>
            <person name="Juniper S.K."/>
            <person name="Young C.R."/>
            <person name="Angers B."/>
            <person name="Qian P.Y."/>
        </authorList>
    </citation>
    <scope>NUCLEOTIDE SEQUENCE</scope>
    <source>
        <strain evidence="1">P08H-3</strain>
    </source>
</reference>
<keyword evidence="2" id="KW-1185">Reference proteome</keyword>
<comment type="caution">
    <text evidence="1">The sequence shown here is derived from an EMBL/GenBank/DDBJ whole genome shotgun (WGS) entry which is preliminary data.</text>
</comment>
<gene>
    <name evidence="1" type="ORF">LSH36_222g03051</name>
</gene>
<proteinExistence type="predicted"/>
<evidence type="ECO:0000313" key="2">
    <source>
        <dbReference type="Proteomes" id="UP001208570"/>
    </source>
</evidence>
<name>A0AAD9N5E0_9ANNE</name>
<dbReference type="AlphaFoldDB" id="A0AAD9N5E0"/>
<accession>A0AAD9N5E0</accession>
<sequence>MYHIKFENCIHCYSQTGCANSQTGCVNSQTGCVNGQRLVTIINVSKVSNSEARRLRYKTAYMTRVE</sequence>
<organism evidence="1 2">
    <name type="scientific">Paralvinella palmiformis</name>
    <dbReference type="NCBI Taxonomy" id="53620"/>
    <lineage>
        <taxon>Eukaryota</taxon>
        <taxon>Metazoa</taxon>
        <taxon>Spiralia</taxon>
        <taxon>Lophotrochozoa</taxon>
        <taxon>Annelida</taxon>
        <taxon>Polychaeta</taxon>
        <taxon>Sedentaria</taxon>
        <taxon>Canalipalpata</taxon>
        <taxon>Terebellida</taxon>
        <taxon>Terebelliformia</taxon>
        <taxon>Alvinellidae</taxon>
        <taxon>Paralvinella</taxon>
    </lineage>
</organism>
<dbReference type="Proteomes" id="UP001208570">
    <property type="component" value="Unassembled WGS sequence"/>
</dbReference>
<dbReference type="EMBL" id="JAODUP010000222">
    <property type="protein sequence ID" value="KAK2156083.1"/>
    <property type="molecule type" value="Genomic_DNA"/>
</dbReference>